<dbReference type="VEuPathDB" id="FungiDB:KRP22_1457"/>
<dbReference type="eggNOG" id="ENOG502QTV7">
    <property type="taxonomic scope" value="Eukaryota"/>
</dbReference>
<dbReference type="PANTHER" id="PTHR33099">
    <property type="entry name" value="FE2OG DIOXYGENASE DOMAIN-CONTAINING PROTEIN"/>
    <property type="match status" value="1"/>
</dbReference>
<dbReference type="HOGENOM" id="CLU_011894_0_0_1"/>
<dbReference type="EMBL" id="DS566019">
    <property type="status" value="NOT_ANNOTATED_CDS"/>
    <property type="molecule type" value="Genomic_DNA"/>
</dbReference>
<sequence length="1005" mass="111466">MASVEEDFEEGIWPFGGEGDFDEVLLPKGAACLKISEMLASADQKAGEYSFGGVVDTLPVAPGLFVEEVGAISVPLTSEQAEKVIVKCEKSPFGHNLDTKMDENVRKSWQLAPDQVKINNTQWESGMDKLVTTIAQRLGYENVPLQCSLYKLLVYGEGGHFLKHQDTEKEDGMIATLVIQPPSTHEGGDLVVYRGGKARYRHDFGKADGSAPYLPHYAVHYADAEHSLEKVTKGHRFALVYSICLPATMRHLKRNPNSPMADDLADEISNMAAGDESFALLLFHEYTKKSIQGLGAGALKGVDSARFRTLVEANAVVPADKKLKFFIAKLSHKIISCPPSAISCDWREEDRKQAIHWYSTTGKDLGRSRDAKLRDKLNFLNPGQETFTQLWEPHQSSHEEAYTGNEGPTKTTTYSTYAIVAWPAAHHAQKAAEVMSVEHAVEALLEQKPVNAAALRTCLDIASELYENTTLIPGIIEITRTFDWNDIGEELLDVLCNETHEYDDEGNCGETDVEMTLQVVDGLDDGAAQQALLKKAVERAIASDSKEFETNAGHEDLSSSKVFGILWKHAIRSGDKQPFEAVMNHFNQKDPSELGPAIEAFSPYFDDLEETDEKVAALVVLAAKRVKWLEDEIHELDTPFSWKMPNATFPDNSRLEGFLRGGKTSMNTKGLLTFKGLPEARKYAATCVREHQDGASFRMAAAGRGKEAFVTITKTRKWFDGNQKAIVQYKDELMNLKTRYEGATGERSSKKPRSTSASDESFPSMSDDGNGEYLRDQEPDLDEDFNDKEWPFSDKGYPGEVPEPACIKISDVLGGASEHSGGFSFGGHADQLPPIPGLFVDEVGPIPVLLWEESAQKLIEKCEKSPFGHNFDTKLDENVRKSWQVSPDQVQFKNPMWEAGIKKMAVTIADRLGSHCTACCHFVKHQDTEKEDGMIATLVVQPPSLHEGGDLVVYRDGEVKHRHDFGKAEGRATYLPHYAVRYADAEHSVEKVTKGYRLALVYSGR</sequence>
<evidence type="ECO:0000313" key="3">
    <source>
        <dbReference type="EnsemblProtists" id="Phyra77040"/>
    </source>
</evidence>
<feature type="domain" description="Fe2OG dioxygenase" evidence="2">
    <location>
        <begin position="143"/>
        <end position="245"/>
    </location>
</feature>
<evidence type="ECO:0000256" key="1">
    <source>
        <dbReference type="SAM" id="MobiDB-lite"/>
    </source>
</evidence>
<dbReference type="VEuPathDB" id="FungiDB:KRP22_1458"/>
<keyword evidence="4" id="KW-1185">Reference proteome</keyword>
<dbReference type="InParanoid" id="H3GL32"/>
<dbReference type="PROSITE" id="PS51471">
    <property type="entry name" value="FE2OG_OXY"/>
    <property type="match status" value="1"/>
</dbReference>
<organism evidence="3 4">
    <name type="scientific">Phytophthora ramorum</name>
    <name type="common">Sudden oak death agent</name>
    <dbReference type="NCBI Taxonomy" id="164328"/>
    <lineage>
        <taxon>Eukaryota</taxon>
        <taxon>Sar</taxon>
        <taxon>Stramenopiles</taxon>
        <taxon>Oomycota</taxon>
        <taxon>Peronosporomycetes</taxon>
        <taxon>Peronosporales</taxon>
        <taxon>Peronosporaceae</taxon>
        <taxon>Phytophthora</taxon>
    </lineage>
</organism>
<dbReference type="PANTHER" id="PTHR33099:SF7">
    <property type="entry name" value="MYND-TYPE DOMAIN-CONTAINING PROTEIN"/>
    <property type="match status" value="1"/>
</dbReference>
<protein>
    <recommendedName>
        <fullName evidence="2">Fe2OG dioxygenase domain-containing protein</fullName>
    </recommendedName>
</protein>
<reference evidence="4" key="1">
    <citation type="journal article" date="2006" name="Science">
        <title>Phytophthora genome sequences uncover evolutionary origins and mechanisms of pathogenesis.</title>
        <authorList>
            <person name="Tyler B.M."/>
            <person name="Tripathy S."/>
            <person name="Zhang X."/>
            <person name="Dehal P."/>
            <person name="Jiang R.H."/>
            <person name="Aerts A."/>
            <person name="Arredondo F.D."/>
            <person name="Baxter L."/>
            <person name="Bensasson D."/>
            <person name="Beynon J.L."/>
            <person name="Chapman J."/>
            <person name="Damasceno C.M."/>
            <person name="Dorrance A.E."/>
            <person name="Dou D."/>
            <person name="Dickerman A.W."/>
            <person name="Dubchak I.L."/>
            <person name="Garbelotto M."/>
            <person name="Gijzen M."/>
            <person name="Gordon S.G."/>
            <person name="Govers F."/>
            <person name="Grunwald N.J."/>
            <person name="Huang W."/>
            <person name="Ivors K.L."/>
            <person name="Jones R.W."/>
            <person name="Kamoun S."/>
            <person name="Krampis K."/>
            <person name="Lamour K.H."/>
            <person name="Lee M.K."/>
            <person name="McDonald W.H."/>
            <person name="Medina M."/>
            <person name="Meijer H.J."/>
            <person name="Nordberg E.K."/>
            <person name="Maclean D.J."/>
            <person name="Ospina-Giraldo M.D."/>
            <person name="Morris P.F."/>
            <person name="Phuntumart V."/>
            <person name="Putnam N.H."/>
            <person name="Rash S."/>
            <person name="Rose J.K."/>
            <person name="Sakihama Y."/>
            <person name="Salamov A.A."/>
            <person name="Savidor A."/>
            <person name="Scheuring C.F."/>
            <person name="Smith B.M."/>
            <person name="Sobral B.W."/>
            <person name="Terry A."/>
            <person name="Torto-Alalibo T.A."/>
            <person name="Win J."/>
            <person name="Xu Z."/>
            <person name="Zhang H."/>
            <person name="Grigoriev I.V."/>
            <person name="Rokhsar D.S."/>
            <person name="Boore J.L."/>
        </authorList>
    </citation>
    <scope>NUCLEOTIDE SEQUENCE [LARGE SCALE GENOMIC DNA]</scope>
    <source>
        <strain evidence="4">Pr102</strain>
    </source>
</reference>
<name>H3GL32_PHYRM</name>
<evidence type="ECO:0000259" key="2">
    <source>
        <dbReference type="PROSITE" id="PS51471"/>
    </source>
</evidence>
<dbReference type="InterPro" id="IPR005123">
    <property type="entry name" value="Oxoglu/Fe-dep_dioxygenase_dom"/>
</dbReference>
<feature type="region of interest" description="Disordered" evidence="1">
    <location>
        <begin position="740"/>
        <end position="799"/>
    </location>
</feature>
<dbReference type="AlphaFoldDB" id="H3GL32"/>
<accession>H3GL32</accession>
<dbReference type="EnsemblProtists" id="Phyra77040">
    <property type="protein sequence ID" value="Phyra77040"/>
    <property type="gene ID" value="Phyra77040"/>
</dbReference>
<reference evidence="3" key="2">
    <citation type="submission" date="2015-06" db="UniProtKB">
        <authorList>
            <consortium name="EnsemblProtists"/>
        </authorList>
    </citation>
    <scope>IDENTIFICATION</scope>
    <source>
        <strain evidence="3">Pr102</strain>
    </source>
</reference>
<evidence type="ECO:0000313" key="4">
    <source>
        <dbReference type="Proteomes" id="UP000005238"/>
    </source>
</evidence>
<dbReference type="OMA" id="GKERYRH"/>
<dbReference type="Gene3D" id="2.60.120.620">
    <property type="entry name" value="q2cbj1_9rhob like domain"/>
    <property type="match status" value="2"/>
</dbReference>
<proteinExistence type="predicted"/>
<feature type="compositionally biased region" description="Polar residues" evidence="1">
    <location>
        <begin position="754"/>
        <end position="764"/>
    </location>
</feature>
<dbReference type="Proteomes" id="UP000005238">
    <property type="component" value="Unassembled WGS sequence"/>
</dbReference>